<keyword evidence="3" id="KW-0238">DNA-binding</keyword>
<feature type="domain" description="HTH lacI-type" evidence="5">
    <location>
        <begin position="5"/>
        <end position="59"/>
    </location>
</feature>
<dbReference type="InterPro" id="IPR010982">
    <property type="entry name" value="Lambda_DNA-bd_dom_sf"/>
</dbReference>
<dbReference type="PANTHER" id="PTHR30146:SF148">
    <property type="entry name" value="HTH-TYPE TRANSCRIPTIONAL REPRESSOR PURR-RELATED"/>
    <property type="match status" value="1"/>
</dbReference>
<dbReference type="OrthoDB" id="1639518at2"/>
<dbReference type="SMART" id="SM00354">
    <property type="entry name" value="HTH_LACI"/>
    <property type="match status" value="1"/>
</dbReference>
<dbReference type="PROSITE" id="PS50932">
    <property type="entry name" value="HTH_LACI_2"/>
    <property type="match status" value="1"/>
</dbReference>
<evidence type="ECO:0000313" key="7">
    <source>
        <dbReference type="Proteomes" id="UP000054099"/>
    </source>
</evidence>
<dbReference type="Pfam" id="PF00356">
    <property type="entry name" value="LacI"/>
    <property type="match status" value="1"/>
</dbReference>
<keyword evidence="2" id="KW-0805">Transcription regulation</keyword>
<evidence type="ECO:0000256" key="3">
    <source>
        <dbReference type="ARBA" id="ARBA00023125"/>
    </source>
</evidence>
<evidence type="ECO:0000256" key="2">
    <source>
        <dbReference type="ARBA" id="ARBA00023015"/>
    </source>
</evidence>
<dbReference type="InterPro" id="IPR028082">
    <property type="entry name" value="Peripla_BP_I"/>
</dbReference>
<comment type="caution">
    <text evidence="6">The sequence shown here is derived from an EMBL/GenBank/DDBJ whole genome shotgun (WGS) entry which is preliminary data.</text>
</comment>
<dbReference type="SUPFAM" id="SSF53822">
    <property type="entry name" value="Periplasmic binding protein-like I"/>
    <property type="match status" value="1"/>
</dbReference>
<dbReference type="InterPro" id="IPR000843">
    <property type="entry name" value="HTH_LacI"/>
</dbReference>
<accession>A0A0V8J270</accession>
<dbReference type="SUPFAM" id="SSF47413">
    <property type="entry name" value="lambda repressor-like DNA-binding domains"/>
    <property type="match status" value="1"/>
</dbReference>
<dbReference type="Gene3D" id="3.40.50.2300">
    <property type="match status" value="2"/>
</dbReference>
<proteinExistence type="predicted"/>
<dbReference type="GO" id="GO:0003700">
    <property type="term" value="F:DNA-binding transcription factor activity"/>
    <property type="evidence" value="ECO:0007669"/>
    <property type="project" value="TreeGrafter"/>
</dbReference>
<dbReference type="EMBL" id="LNQN01000006">
    <property type="protein sequence ID" value="KSU81117.1"/>
    <property type="molecule type" value="Genomic_DNA"/>
</dbReference>
<dbReference type="GO" id="GO:0000976">
    <property type="term" value="F:transcription cis-regulatory region binding"/>
    <property type="evidence" value="ECO:0007669"/>
    <property type="project" value="TreeGrafter"/>
</dbReference>
<reference evidence="6 7" key="1">
    <citation type="journal article" date="2014" name="Antonie Van Leeuwenhoek">
        <title>Fictibacillus enclensis sp. nov., isolated from marine sediment.</title>
        <authorList>
            <person name="Dastager S.G."/>
            <person name="Mawlankar R."/>
            <person name="Srinivasan K."/>
            <person name="Tang S.K."/>
            <person name="Lee J.C."/>
            <person name="Ramana V.V."/>
            <person name="Shouche Y.S."/>
        </authorList>
    </citation>
    <scope>NUCLEOTIDE SEQUENCE [LARGE SCALE GENOMIC DNA]</scope>
    <source>
        <strain evidence="6 7">NIO-1003</strain>
    </source>
</reference>
<dbReference type="PROSITE" id="PS00356">
    <property type="entry name" value="HTH_LACI_1"/>
    <property type="match status" value="1"/>
</dbReference>
<dbReference type="CDD" id="cd01392">
    <property type="entry name" value="HTH_LacI"/>
    <property type="match status" value="1"/>
</dbReference>
<dbReference type="Proteomes" id="UP000054099">
    <property type="component" value="Unassembled WGS sequence"/>
</dbReference>
<dbReference type="PRINTS" id="PR00036">
    <property type="entry name" value="HTHLACI"/>
</dbReference>
<dbReference type="RefSeq" id="WP_061974788.1">
    <property type="nucleotide sequence ID" value="NZ_FMAV01000004.1"/>
</dbReference>
<dbReference type="AlphaFoldDB" id="A0A0V8J270"/>
<sequence>MEGKANIQDVAKRANVSIATVSRVINNQGGVRKQTEERILKAIQELGYIRNAAARTMKSKDTKTIGVIVPDINNPFFPSVMAGIEQKARETGYFAILSSTNESPVVEQEILKNFIERGVDGVIITTANENGDHLKQVHEQGIPMVAVDRSIQYYDVDTVLVDNVKGSYQAVQHMILQGHEKIAIICGPQNTTPGRERFIGYKKALEDYNLKLDERYIFQGDFGERSGYQGAHQLYSLDDRPTAIFSSNNLMTIGCVKAVGDLDWKLGEEISFFGFDDVDIATFLNPKLSVVSRPMHALGELAFQLLHERIQFKDPVPKREYKLSPELIIRESCRLRYPKNSPDGQSLKK</sequence>
<evidence type="ECO:0000313" key="6">
    <source>
        <dbReference type="EMBL" id="KSU81117.1"/>
    </source>
</evidence>
<organism evidence="6 7">
    <name type="scientific">Fictibacillus enclensis</name>
    <dbReference type="NCBI Taxonomy" id="1017270"/>
    <lineage>
        <taxon>Bacteria</taxon>
        <taxon>Bacillati</taxon>
        <taxon>Bacillota</taxon>
        <taxon>Bacilli</taxon>
        <taxon>Bacillales</taxon>
        <taxon>Fictibacillaceae</taxon>
        <taxon>Fictibacillus</taxon>
    </lineage>
</organism>
<evidence type="ECO:0000259" key="5">
    <source>
        <dbReference type="PROSITE" id="PS50932"/>
    </source>
</evidence>
<dbReference type="Gene3D" id="1.10.260.40">
    <property type="entry name" value="lambda repressor-like DNA-binding domains"/>
    <property type="match status" value="1"/>
</dbReference>
<keyword evidence="7" id="KW-1185">Reference proteome</keyword>
<dbReference type="Pfam" id="PF00532">
    <property type="entry name" value="Peripla_BP_1"/>
    <property type="match status" value="1"/>
</dbReference>
<dbReference type="InterPro" id="IPR001761">
    <property type="entry name" value="Peripla_BP/Lac1_sug-bd_dom"/>
</dbReference>
<protein>
    <submittedName>
        <fullName evidence="6">LacI family transcriptional regulator</fullName>
    </submittedName>
</protein>
<gene>
    <name evidence="6" type="ORF">AS030_19440</name>
</gene>
<keyword evidence="1" id="KW-0678">Repressor</keyword>
<dbReference type="CDD" id="cd06267">
    <property type="entry name" value="PBP1_LacI_sugar_binding-like"/>
    <property type="match status" value="1"/>
</dbReference>
<dbReference type="PANTHER" id="PTHR30146">
    <property type="entry name" value="LACI-RELATED TRANSCRIPTIONAL REPRESSOR"/>
    <property type="match status" value="1"/>
</dbReference>
<name>A0A0V8J270_9BACL</name>
<keyword evidence="4" id="KW-0804">Transcription</keyword>
<evidence type="ECO:0000256" key="1">
    <source>
        <dbReference type="ARBA" id="ARBA00022491"/>
    </source>
</evidence>
<evidence type="ECO:0000256" key="4">
    <source>
        <dbReference type="ARBA" id="ARBA00023163"/>
    </source>
</evidence>